<dbReference type="InterPro" id="IPR000403">
    <property type="entry name" value="PI3/4_kinase_cat_dom"/>
</dbReference>
<dbReference type="Pfam" id="PF00454">
    <property type="entry name" value="PI3_PI4_kinase"/>
    <property type="match status" value="1"/>
</dbReference>
<feature type="region of interest" description="Disordered" evidence="8">
    <location>
        <begin position="249"/>
        <end position="283"/>
    </location>
</feature>
<dbReference type="InterPro" id="IPR016024">
    <property type="entry name" value="ARM-type_fold"/>
</dbReference>
<dbReference type="GO" id="GO:0071561">
    <property type="term" value="C:nucleus-vacuole junction"/>
    <property type="evidence" value="ECO:0007669"/>
    <property type="project" value="EnsemblFungi"/>
</dbReference>
<feature type="domain" description="PIK helical" evidence="10">
    <location>
        <begin position="387"/>
        <end position="572"/>
    </location>
</feature>
<feature type="compositionally biased region" description="Basic and acidic residues" evidence="8">
    <location>
        <begin position="249"/>
        <end position="258"/>
    </location>
</feature>
<dbReference type="InterPro" id="IPR036940">
    <property type="entry name" value="PI3/4_kinase_cat_sf"/>
</dbReference>
<dbReference type="PANTHER" id="PTHR10048:SF7">
    <property type="entry name" value="PHOSPHATIDYLINOSITOL 3-KINASE CATALYTIC SUBUNIT TYPE 3"/>
    <property type="match status" value="1"/>
</dbReference>
<evidence type="ECO:0000256" key="6">
    <source>
        <dbReference type="ARBA" id="ARBA00023985"/>
    </source>
</evidence>
<dbReference type="InterPro" id="IPR015433">
    <property type="entry name" value="PI3/4_kinase"/>
</dbReference>
<dbReference type="InterPro" id="IPR008290">
    <property type="entry name" value="PI3K_Vps34"/>
</dbReference>
<dbReference type="eggNOG" id="KOG0906">
    <property type="taxonomic scope" value="Eukaryota"/>
</dbReference>
<dbReference type="GeneID" id="19338064"/>
<dbReference type="InterPro" id="IPR018936">
    <property type="entry name" value="PI3/4_kinase_CS"/>
</dbReference>
<dbReference type="PROSITE" id="PS00916">
    <property type="entry name" value="PI3_4_KINASE_2"/>
    <property type="match status" value="1"/>
</dbReference>
<dbReference type="GO" id="GO:0034271">
    <property type="term" value="C:phosphatidylinositol 3-kinase complex, class III, type I"/>
    <property type="evidence" value="ECO:0007669"/>
    <property type="project" value="EnsemblFungi"/>
</dbReference>
<dbReference type="GO" id="GO:0032968">
    <property type="term" value="P:positive regulation of transcription elongation by RNA polymerase II"/>
    <property type="evidence" value="ECO:0007669"/>
    <property type="project" value="EnsemblFungi"/>
</dbReference>
<evidence type="ECO:0000259" key="10">
    <source>
        <dbReference type="PROSITE" id="PS51545"/>
    </source>
</evidence>
<dbReference type="InterPro" id="IPR042236">
    <property type="entry name" value="PI3K_accessory_sf"/>
</dbReference>
<dbReference type="Proteomes" id="UP000016932">
    <property type="component" value="Unassembled WGS sequence"/>
</dbReference>
<dbReference type="SUPFAM" id="SSF49562">
    <property type="entry name" value="C2 domain (Calcium/lipid-binding domain, CaLB)"/>
    <property type="match status" value="1"/>
</dbReference>
<evidence type="ECO:0000259" key="11">
    <source>
        <dbReference type="PROSITE" id="PS51547"/>
    </source>
</evidence>
<feature type="domain" description="PI3K/PI4K catalytic" evidence="9">
    <location>
        <begin position="654"/>
        <end position="931"/>
    </location>
</feature>
<dbReference type="AlphaFoldDB" id="M3B3V9"/>
<keyword evidence="13" id="KW-1185">Reference proteome</keyword>
<evidence type="ECO:0000256" key="8">
    <source>
        <dbReference type="SAM" id="MobiDB-lite"/>
    </source>
</evidence>
<dbReference type="InterPro" id="IPR057756">
    <property type="entry name" value="PI3-kinase_type3/VPS34_cat"/>
</dbReference>
<organism evidence="12 13">
    <name type="scientific">Pseudocercospora fijiensis (strain CIRAD86)</name>
    <name type="common">Black leaf streak disease fungus</name>
    <name type="synonym">Mycosphaerella fijiensis</name>
    <dbReference type="NCBI Taxonomy" id="383855"/>
    <lineage>
        <taxon>Eukaryota</taxon>
        <taxon>Fungi</taxon>
        <taxon>Dikarya</taxon>
        <taxon>Ascomycota</taxon>
        <taxon>Pezizomycotina</taxon>
        <taxon>Dothideomycetes</taxon>
        <taxon>Dothideomycetidae</taxon>
        <taxon>Mycosphaerellales</taxon>
        <taxon>Mycosphaerellaceae</taxon>
        <taxon>Pseudocercospora</taxon>
    </lineage>
</organism>
<evidence type="ECO:0000256" key="1">
    <source>
        <dbReference type="ARBA" id="ARBA00006209"/>
    </source>
</evidence>
<dbReference type="PROSITE" id="PS00915">
    <property type="entry name" value="PI3_4_KINASE_1"/>
    <property type="match status" value="1"/>
</dbReference>
<dbReference type="Pfam" id="PF00613">
    <property type="entry name" value="PI3Ka"/>
    <property type="match status" value="1"/>
</dbReference>
<keyword evidence="2 7" id="KW-0808">Transferase</keyword>
<dbReference type="PANTHER" id="PTHR10048">
    <property type="entry name" value="PHOSPHATIDYLINOSITOL KINASE"/>
    <property type="match status" value="1"/>
</dbReference>
<dbReference type="GO" id="GO:0005768">
    <property type="term" value="C:endosome"/>
    <property type="evidence" value="ECO:0007669"/>
    <property type="project" value="EnsemblFungi"/>
</dbReference>
<dbReference type="FunFam" id="1.25.40.70:FF:000009">
    <property type="entry name" value="Phosphatidylinositol 3-kinase VPS34"/>
    <property type="match status" value="1"/>
</dbReference>
<dbReference type="Gene3D" id="1.10.1070.11">
    <property type="entry name" value="Phosphatidylinositol 3-/4-kinase, catalytic domain"/>
    <property type="match status" value="1"/>
</dbReference>
<dbReference type="GO" id="GO:0006897">
    <property type="term" value="P:endocytosis"/>
    <property type="evidence" value="ECO:0007669"/>
    <property type="project" value="TreeGrafter"/>
</dbReference>
<dbReference type="GO" id="GO:0032120">
    <property type="term" value="P:ascospore-type prospore membrane formation"/>
    <property type="evidence" value="ECO:0007669"/>
    <property type="project" value="EnsemblFungi"/>
</dbReference>
<dbReference type="EC" id="2.7.1.137" evidence="7"/>
<dbReference type="EMBL" id="KB446557">
    <property type="protein sequence ID" value="EME84073.1"/>
    <property type="molecule type" value="Genomic_DNA"/>
</dbReference>
<dbReference type="GO" id="GO:0004672">
    <property type="term" value="F:protein kinase activity"/>
    <property type="evidence" value="ECO:0007669"/>
    <property type="project" value="EnsemblFungi"/>
</dbReference>
<dbReference type="GO" id="GO:0005524">
    <property type="term" value="F:ATP binding"/>
    <property type="evidence" value="ECO:0007669"/>
    <property type="project" value="UniProtKB-UniRule"/>
</dbReference>
<evidence type="ECO:0000256" key="5">
    <source>
        <dbReference type="ARBA" id="ARBA00022840"/>
    </source>
</evidence>
<dbReference type="OrthoDB" id="67688at2759"/>
<accession>M3B3V9</accession>
<dbReference type="GO" id="GO:0000045">
    <property type="term" value="P:autophagosome assembly"/>
    <property type="evidence" value="ECO:0007669"/>
    <property type="project" value="TreeGrafter"/>
</dbReference>
<evidence type="ECO:0000313" key="13">
    <source>
        <dbReference type="Proteomes" id="UP000016932"/>
    </source>
</evidence>
<dbReference type="CDD" id="cd08397">
    <property type="entry name" value="C2_PI3K_class_III"/>
    <property type="match status" value="1"/>
</dbReference>
<dbReference type="SMART" id="SM00146">
    <property type="entry name" value="PI3Kc"/>
    <property type="match status" value="1"/>
</dbReference>
<keyword evidence="5 7" id="KW-0067">ATP-binding</keyword>
<dbReference type="GO" id="GO:0000425">
    <property type="term" value="P:pexophagy"/>
    <property type="evidence" value="ECO:0007669"/>
    <property type="project" value="EnsemblFungi"/>
</dbReference>
<evidence type="ECO:0000259" key="9">
    <source>
        <dbReference type="PROSITE" id="PS50290"/>
    </source>
</evidence>
<dbReference type="Gene3D" id="2.60.40.150">
    <property type="entry name" value="C2 domain"/>
    <property type="match status" value="1"/>
</dbReference>
<evidence type="ECO:0000256" key="3">
    <source>
        <dbReference type="ARBA" id="ARBA00022741"/>
    </source>
</evidence>
<dbReference type="PROSITE" id="PS51547">
    <property type="entry name" value="C2_PI3K"/>
    <property type="match status" value="1"/>
</dbReference>
<dbReference type="InterPro" id="IPR011009">
    <property type="entry name" value="Kinase-like_dom_sf"/>
</dbReference>
<proteinExistence type="inferred from homology"/>
<keyword evidence="4 7" id="KW-0418">Kinase</keyword>
<keyword evidence="3 7" id="KW-0547">Nucleotide-binding</keyword>
<dbReference type="PIRSF" id="PIRSF000587">
    <property type="entry name" value="PI3K_Vps34"/>
    <property type="match status" value="1"/>
</dbReference>
<evidence type="ECO:0000256" key="7">
    <source>
        <dbReference type="PIRNR" id="PIRNR000587"/>
    </source>
</evidence>
<evidence type="ECO:0000256" key="4">
    <source>
        <dbReference type="ARBA" id="ARBA00022777"/>
    </source>
</evidence>
<protein>
    <recommendedName>
        <fullName evidence="7">Phosphatidylinositol 3-kinase VPS34</fullName>
        <ecNumber evidence="7">2.7.1.137</ecNumber>
    </recommendedName>
</protein>
<dbReference type="STRING" id="383855.M3B3V9"/>
<dbReference type="Pfam" id="PF00792">
    <property type="entry name" value="PI3K_C2"/>
    <property type="match status" value="1"/>
</dbReference>
<reference evidence="12 13" key="1">
    <citation type="journal article" date="2012" name="PLoS Pathog.">
        <title>Diverse lifestyles and strategies of plant pathogenesis encoded in the genomes of eighteen Dothideomycetes fungi.</title>
        <authorList>
            <person name="Ohm R.A."/>
            <person name="Feau N."/>
            <person name="Henrissat B."/>
            <person name="Schoch C.L."/>
            <person name="Horwitz B.A."/>
            <person name="Barry K.W."/>
            <person name="Condon B.J."/>
            <person name="Copeland A.C."/>
            <person name="Dhillon B."/>
            <person name="Glaser F."/>
            <person name="Hesse C.N."/>
            <person name="Kosti I."/>
            <person name="LaButti K."/>
            <person name="Lindquist E.A."/>
            <person name="Lucas S."/>
            <person name="Salamov A.A."/>
            <person name="Bradshaw R.E."/>
            <person name="Ciuffetti L."/>
            <person name="Hamelin R.C."/>
            <person name="Kema G.H.J."/>
            <person name="Lawrence C."/>
            <person name="Scott J.A."/>
            <person name="Spatafora J.W."/>
            <person name="Turgeon B.G."/>
            <person name="de Wit P.J.G.M."/>
            <person name="Zhong S."/>
            <person name="Goodwin S.B."/>
            <person name="Grigoriev I.V."/>
        </authorList>
    </citation>
    <scope>NUCLEOTIDE SEQUENCE [LARGE SCALE GENOMIC DNA]</scope>
    <source>
        <strain evidence="12 13">CIRAD86</strain>
    </source>
</reference>
<evidence type="ECO:0000256" key="2">
    <source>
        <dbReference type="ARBA" id="ARBA00022679"/>
    </source>
</evidence>
<dbReference type="Gene3D" id="3.30.1010.10">
    <property type="entry name" value="Phosphatidylinositol 3-kinase Catalytic Subunit, Chain A, domain 4"/>
    <property type="match status" value="1"/>
</dbReference>
<dbReference type="SMART" id="SM00142">
    <property type="entry name" value="PI3K_C2"/>
    <property type="match status" value="1"/>
</dbReference>
<sequence>MEPFTFASSSELHIPVGVKVCVHLRKQCRGMAWRRLMLRFGRNRLEGDEKPLPYSVLLKRPDLRHRGSNLSSHSELYVTVQPFADSKPLTVHSQTPYKHFKHGRVWNQWLSLPLNYSTLPVNTQLAITLWDVSPLNPKGAHSSHHIPFGGTTIPLFDEDATLRTGRQKCKIWRHKAADGFSDTTTPWQELRKRGRCGQQEEPVIVDEKQSRRDAELERLVSLMKKHEMGEIPENRWLDQMVFRQVEKLERQQIRDSSRPTRQTIGETNGEHSSDPQCADGDADHDDGSFFLYIEFPRFDHAIVFTDHEYPPPPISSIKTPDTQTANGVNFKPPPEVQLGPGIHSEALNDTDGAGRLVGIYDPEIGYADNPAEQKHRRLIRGQRNAMDRDLKPNPKMRDFLNRIMSYGPTVELSDKEKDEIWRFRHHLTRDKRALTKLIKSVNWLEPAESRQAIALLPKWVDIDIDDALELLGPGVRHPSVRAYAVHRLRKADDEELLSYLLQLVQALKFENQQRVREDDDADSSLASFLIARSAANLKLGNYLHWYLMVELDLDDDQLQASKNKKLFARVEFDFMKELDTSPEGKVRRNILLRQGELITVLSKISKDIRTGKGDRLRKIDSLKKMLADPRNELLHFDPPLPLPLDPEVRAIGIISDDCNVFKSSLLPLLLKFRTDTGETYPLIFKTGDDLRQDQLVIQIIALMDRLLRKENLDLKLTPFRVLATSILAGAVQFIPSQPVSSILQNPQYKGSILGFLRAHNPPVADAPAVLGVRKDAMDNYVKSVAGYCVVTYLLGVGDRHLDNLLITEDGHFLHIDFGYILGRDPKPMAPLMKLSREMVDGMTGGTPNNPESQFETFRQYCFTAYTTLRRQSSLILNLFALMQDAAIPGLAIFPGEQAVRKVEERFKLDVGEEEAVRFFAQMIEKEMGAWGPVLIDKLHGFTQTWRS</sequence>
<dbReference type="VEuPathDB" id="FungiDB:MYCFIDRAFT_214605"/>
<dbReference type="KEGG" id="pfj:MYCFIDRAFT_214605"/>
<dbReference type="GO" id="GO:0048015">
    <property type="term" value="P:phosphatidylinositol-mediated signaling"/>
    <property type="evidence" value="ECO:0007669"/>
    <property type="project" value="TreeGrafter"/>
</dbReference>
<comment type="similarity">
    <text evidence="1">Belongs to the PI3/PI4-kinase family. Type III PI4K subfamily.</text>
</comment>
<dbReference type="GO" id="GO:0005777">
    <property type="term" value="C:peroxisome"/>
    <property type="evidence" value="ECO:0007669"/>
    <property type="project" value="EnsemblFungi"/>
</dbReference>
<dbReference type="FunFam" id="1.10.1070.11:FF:000002">
    <property type="entry name" value="Phosphatidylinositol 3-kinase catalytic subunit type 3"/>
    <property type="match status" value="1"/>
</dbReference>
<dbReference type="GO" id="GO:0034272">
    <property type="term" value="C:phosphatidylinositol 3-kinase complex, class III, type II"/>
    <property type="evidence" value="ECO:0007669"/>
    <property type="project" value="EnsemblFungi"/>
</dbReference>
<comment type="catalytic activity">
    <reaction evidence="6">
        <text>a 1,2-diacyl-sn-glycero-3-phospho-(1D-myo-inositol) + ATP = a 1,2-diacyl-sn-glycero-3-phospho-(1D-myo-inositol-3-phosphate) + ADP + H(+)</text>
        <dbReference type="Rhea" id="RHEA:12709"/>
        <dbReference type="ChEBI" id="CHEBI:15378"/>
        <dbReference type="ChEBI" id="CHEBI:30616"/>
        <dbReference type="ChEBI" id="CHEBI:57880"/>
        <dbReference type="ChEBI" id="CHEBI:58088"/>
        <dbReference type="ChEBI" id="CHEBI:456216"/>
        <dbReference type="EC" id="2.7.1.137"/>
    </reaction>
    <physiologicalReaction direction="left-to-right" evidence="6">
        <dbReference type="Rhea" id="RHEA:12710"/>
    </physiologicalReaction>
</comment>
<gene>
    <name evidence="12" type="ORF">MYCFIDRAFT_214605</name>
</gene>
<dbReference type="InterPro" id="IPR001263">
    <property type="entry name" value="PI3K_accessory_dom"/>
</dbReference>
<evidence type="ECO:0000313" key="12">
    <source>
        <dbReference type="EMBL" id="EME84073.1"/>
    </source>
</evidence>
<dbReference type="CDD" id="cd00870">
    <property type="entry name" value="PI3Ka_III"/>
    <property type="match status" value="1"/>
</dbReference>
<feature type="domain" description="C2 PI3K-type" evidence="11">
    <location>
        <begin position="47"/>
        <end position="213"/>
    </location>
</feature>
<dbReference type="Gene3D" id="1.25.40.70">
    <property type="entry name" value="Phosphatidylinositol 3-kinase, accessory domain (PIK)"/>
    <property type="match status" value="1"/>
</dbReference>
<dbReference type="SMART" id="SM00145">
    <property type="entry name" value="PI3Ka"/>
    <property type="match status" value="1"/>
</dbReference>
<dbReference type="InterPro" id="IPR002420">
    <property type="entry name" value="PI3K-type_C2_dom"/>
</dbReference>
<dbReference type="GO" id="GO:0000407">
    <property type="term" value="C:phagophore assembly site"/>
    <property type="evidence" value="ECO:0007669"/>
    <property type="project" value="EnsemblFungi"/>
</dbReference>
<dbReference type="GO" id="GO:0000329">
    <property type="term" value="C:fungal-type vacuole membrane"/>
    <property type="evidence" value="ECO:0007669"/>
    <property type="project" value="EnsemblFungi"/>
</dbReference>
<dbReference type="GO" id="GO:0051365">
    <property type="term" value="P:cellular response to potassium ion starvation"/>
    <property type="evidence" value="ECO:0007669"/>
    <property type="project" value="EnsemblFungi"/>
</dbReference>
<dbReference type="GO" id="GO:0016303">
    <property type="term" value="F:1-phosphatidylinositol-3-kinase activity"/>
    <property type="evidence" value="ECO:0007669"/>
    <property type="project" value="UniProtKB-UniRule"/>
</dbReference>
<dbReference type="SUPFAM" id="SSF48371">
    <property type="entry name" value="ARM repeat"/>
    <property type="match status" value="1"/>
</dbReference>
<dbReference type="HOGENOM" id="CLU_004869_0_0_1"/>
<dbReference type="CDD" id="cd00896">
    <property type="entry name" value="PI3Kc_III"/>
    <property type="match status" value="1"/>
</dbReference>
<dbReference type="FunFam" id="3.30.1010.10:FF:000002">
    <property type="entry name" value="Phosphatidylinositol 3-kinase catalytic subunit type 3"/>
    <property type="match status" value="1"/>
</dbReference>
<dbReference type="PROSITE" id="PS50290">
    <property type="entry name" value="PI3_4_KINASE_3"/>
    <property type="match status" value="1"/>
</dbReference>
<dbReference type="SUPFAM" id="SSF56112">
    <property type="entry name" value="Protein kinase-like (PK-like)"/>
    <property type="match status" value="1"/>
</dbReference>
<dbReference type="PROSITE" id="PS51545">
    <property type="entry name" value="PIK_HELICAL"/>
    <property type="match status" value="1"/>
</dbReference>
<name>M3B3V9_PSEFD</name>
<dbReference type="RefSeq" id="XP_007924697.1">
    <property type="nucleotide sequence ID" value="XM_007926506.1"/>
</dbReference>
<dbReference type="InterPro" id="IPR035892">
    <property type="entry name" value="C2_domain_sf"/>
</dbReference>